<keyword evidence="10" id="KW-0539">Nucleus</keyword>
<evidence type="ECO:0000313" key="13">
    <source>
        <dbReference type="Proteomes" id="UP001318040"/>
    </source>
</evidence>
<dbReference type="Proteomes" id="UP001318040">
    <property type="component" value="Chromosome 29"/>
</dbReference>
<dbReference type="PANTHER" id="PTHR15874:SF1">
    <property type="entry name" value="NUCLEOLAR AND SPINDLE-ASSOCIATED PROTEIN 1"/>
    <property type="match status" value="1"/>
</dbReference>
<dbReference type="GO" id="GO:0005730">
    <property type="term" value="C:nucleolus"/>
    <property type="evidence" value="ECO:0007669"/>
    <property type="project" value="TreeGrafter"/>
</dbReference>
<dbReference type="PANTHER" id="PTHR15874">
    <property type="entry name" value="NUCLEOLAR AND SPINDLE-ASSOCIATED PROTEIN 1"/>
    <property type="match status" value="1"/>
</dbReference>
<evidence type="ECO:0000256" key="3">
    <source>
        <dbReference type="ARBA" id="ARBA00009702"/>
    </source>
</evidence>
<name>A0AAJ7TK79_PETMA</name>
<dbReference type="InterPro" id="IPR026756">
    <property type="entry name" value="NuSAP"/>
</dbReference>
<evidence type="ECO:0000256" key="12">
    <source>
        <dbReference type="SAM" id="MobiDB-lite"/>
    </source>
</evidence>
<evidence type="ECO:0000256" key="9">
    <source>
        <dbReference type="ARBA" id="ARBA00023212"/>
    </source>
</evidence>
<feature type="compositionally biased region" description="Basic and acidic residues" evidence="12">
    <location>
        <begin position="535"/>
        <end position="548"/>
    </location>
</feature>
<dbReference type="GO" id="GO:0040001">
    <property type="term" value="P:establishment of mitotic spindle localization"/>
    <property type="evidence" value="ECO:0007669"/>
    <property type="project" value="InterPro"/>
</dbReference>
<evidence type="ECO:0000256" key="4">
    <source>
        <dbReference type="ARBA" id="ARBA00022490"/>
    </source>
</evidence>
<dbReference type="GO" id="GO:0000281">
    <property type="term" value="P:mitotic cytokinesis"/>
    <property type="evidence" value="ECO:0007669"/>
    <property type="project" value="InterPro"/>
</dbReference>
<feature type="compositionally biased region" description="Basic and acidic residues" evidence="12">
    <location>
        <begin position="66"/>
        <end position="80"/>
    </location>
</feature>
<keyword evidence="5" id="KW-0132">Cell division</keyword>
<comment type="subcellular location">
    <subcellularLocation>
        <location evidence="2">Cytoplasm</location>
        <location evidence="2">Cytoskeleton</location>
        <location evidence="2">Spindle</location>
    </subcellularLocation>
    <subcellularLocation>
        <location evidence="1">Nucleus</location>
    </subcellularLocation>
</comment>
<evidence type="ECO:0000256" key="10">
    <source>
        <dbReference type="ARBA" id="ARBA00023242"/>
    </source>
</evidence>
<keyword evidence="6" id="KW-0493">Microtubule</keyword>
<feature type="region of interest" description="Disordered" evidence="12">
    <location>
        <begin position="160"/>
        <end position="256"/>
    </location>
</feature>
<organism evidence="13 14">
    <name type="scientific">Petromyzon marinus</name>
    <name type="common">Sea lamprey</name>
    <dbReference type="NCBI Taxonomy" id="7757"/>
    <lineage>
        <taxon>Eukaryota</taxon>
        <taxon>Metazoa</taxon>
        <taxon>Chordata</taxon>
        <taxon>Craniata</taxon>
        <taxon>Vertebrata</taxon>
        <taxon>Cyclostomata</taxon>
        <taxon>Hyperoartia</taxon>
        <taxon>Petromyzontiformes</taxon>
        <taxon>Petromyzontidae</taxon>
        <taxon>Petromyzon</taxon>
    </lineage>
</organism>
<feature type="region of interest" description="Disordered" evidence="12">
    <location>
        <begin position="49"/>
        <end position="88"/>
    </location>
</feature>
<dbReference type="GO" id="GO:0005874">
    <property type="term" value="C:microtubule"/>
    <property type="evidence" value="ECO:0007669"/>
    <property type="project" value="UniProtKB-KW"/>
</dbReference>
<dbReference type="AlphaFoldDB" id="A0AAJ7TK79"/>
<feature type="compositionally biased region" description="Basic and acidic residues" evidence="12">
    <location>
        <begin position="204"/>
        <end position="218"/>
    </location>
</feature>
<dbReference type="Pfam" id="PF16006">
    <property type="entry name" value="NUSAP"/>
    <property type="match status" value="1"/>
</dbReference>
<evidence type="ECO:0000256" key="11">
    <source>
        <dbReference type="ARBA" id="ARBA00023306"/>
    </source>
</evidence>
<dbReference type="RefSeq" id="XP_032818445.1">
    <property type="nucleotide sequence ID" value="XM_032962554.1"/>
</dbReference>
<keyword evidence="8" id="KW-0238">DNA-binding</keyword>
<evidence type="ECO:0000313" key="14">
    <source>
        <dbReference type="RefSeq" id="XP_032818445.1"/>
    </source>
</evidence>
<gene>
    <name evidence="14" type="primary">NUSAP1</name>
</gene>
<reference evidence="14" key="1">
    <citation type="submission" date="2025-08" db="UniProtKB">
        <authorList>
            <consortium name="RefSeq"/>
        </authorList>
    </citation>
    <scope>IDENTIFICATION</scope>
    <source>
        <tissue evidence="14">Sperm</tissue>
    </source>
</reference>
<keyword evidence="7" id="KW-0498">Mitosis</keyword>
<dbReference type="GO" id="GO:0008017">
    <property type="term" value="F:microtubule binding"/>
    <property type="evidence" value="ECO:0007669"/>
    <property type="project" value="TreeGrafter"/>
</dbReference>
<comment type="similarity">
    <text evidence="3">Belongs to the NUSAP family.</text>
</comment>
<feature type="compositionally biased region" description="Low complexity" evidence="12">
    <location>
        <begin position="335"/>
        <end position="352"/>
    </location>
</feature>
<evidence type="ECO:0000256" key="8">
    <source>
        <dbReference type="ARBA" id="ARBA00023125"/>
    </source>
</evidence>
<evidence type="ECO:0000256" key="6">
    <source>
        <dbReference type="ARBA" id="ARBA00022701"/>
    </source>
</evidence>
<accession>A0AAJ7TK79</accession>
<dbReference type="KEGG" id="pmrn:116947128"/>
<evidence type="ECO:0000256" key="7">
    <source>
        <dbReference type="ARBA" id="ARBA00022776"/>
    </source>
</evidence>
<keyword evidence="13" id="KW-1185">Reference proteome</keyword>
<protein>
    <submittedName>
        <fullName evidence="14">Nucleolar and spindle-associated protein 1</fullName>
    </submittedName>
</protein>
<keyword evidence="11" id="KW-0131">Cell cycle</keyword>
<dbReference type="CTD" id="51203"/>
<evidence type="ECO:0000256" key="5">
    <source>
        <dbReference type="ARBA" id="ARBA00022618"/>
    </source>
</evidence>
<dbReference type="GeneID" id="116947128"/>
<dbReference type="GO" id="GO:0003677">
    <property type="term" value="F:DNA binding"/>
    <property type="evidence" value="ECO:0007669"/>
    <property type="project" value="UniProtKB-KW"/>
</dbReference>
<feature type="region of interest" description="Disordered" evidence="12">
    <location>
        <begin position="313"/>
        <end position="565"/>
    </location>
</feature>
<keyword evidence="4" id="KW-0963">Cytoplasm</keyword>
<proteinExistence type="inferred from homology"/>
<keyword evidence="9" id="KW-0206">Cytoskeleton</keyword>
<evidence type="ECO:0000256" key="1">
    <source>
        <dbReference type="ARBA" id="ARBA00004123"/>
    </source>
</evidence>
<dbReference type="GO" id="GO:0007076">
    <property type="term" value="P:mitotic chromosome condensation"/>
    <property type="evidence" value="ECO:0007669"/>
    <property type="project" value="TreeGrafter"/>
</dbReference>
<feature type="compositionally biased region" description="Polar residues" evidence="12">
    <location>
        <begin position="446"/>
        <end position="465"/>
    </location>
</feature>
<feature type="compositionally biased region" description="Basic and acidic residues" evidence="12">
    <location>
        <begin position="175"/>
        <end position="190"/>
    </location>
</feature>
<dbReference type="GO" id="GO:0072686">
    <property type="term" value="C:mitotic spindle"/>
    <property type="evidence" value="ECO:0007669"/>
    <property type="project" value="TreeGrafter"/>
</dbReference>
<evidence type="ECO:0000256" key="2">
    <source>
        <dbReference type="ARBA" id="ARBA00004186"/>
    </source>
</evidence>
<sequence length="565" mass="62139">MEAPWPCRAALRSDLKYAELQKLAKRCGIKANKKAEKLVKELEEYFANSLPAEEKEDSDNDAAAVEVKEPIRKRSNHSAEQEDCCDPDQVEQAKCLEQDAGGMEPDKLEQEDNSIKLMDEVLQPCDLELTNRMNECAPQQQAEDADGDVHAESCEQNDAVVEVRKEATPGLAQREGSEESRGCEKEEEHQGQGALALQESEDTVDMRELVMAELETRLKNRAPTDPTSATRAPLWCKTPGEGAAPQAKNTTPGTGGVDWSKIHATHFGKMESLNDYVERKRKRREAMEYSAKVIKMTRDGLFSPDKVLLTGAADKDKKSRIPKRNMALPGASKPLTALNTTASSSSSLANTAVRKTVEGSSVTAAPRPAMRAAGSRKSMPKSAERRSPRLQLLMAQKEAKPRPTVFKPVTSTSKINVRFSEAPGGRRSNPPRSSVKTPKHAALSITRESSSAVRQHPTASAQLDKSSVAPFRFDGISSPAGAKRKSAFNLQASLGKPLSYKPHKGKLKPWNAGDAKENGTTSLPARAGYKQPKLQTRDDRRNKFEEERKKRKEQACNARRGFAVE</sequence>